<evidence type="ECO:0000313" key="4">
    <source>
        <dbReference type="Proteomes" id="UP001500449"/>
    </source>
</evidence>
<feature type="region of interest" description="Disordered" evidence="1">
    <location>
        <begin position="270"/>
        <end position="298"/>
    </location>
</feature>
<feature type="domain" description="Endonuclease/exonuclease/phosphatase" evidence="2">
    <location>
        <begin position="63"/>
        <end position="259"/>
    </location>
</feature>
<evidence type="ECO:0000259" key="2">
    <source>
        <dbReference type="Pfam" id="PF03372"/>
    </source>
</evidence>
<dbReference type="Proteomes" id="UP001500449">
    <property type="component" value="Unassembled WGS sequence"/>
</dbReference>
<dbReference type="Pfam" id="PF03372">
    <property type="entry name" value="Exo_endo_phos"/>
    <property type="match status" value="1"/>
</dbReference>
<evidence type="ECO:0000313" key="3">
    <source>
        <dbReference type="EMBL" id="GAA1861124.1"/>
    </source>
</evidence>
<reference evidence="3 4" key="1">
    <citation type="journal article" date="2019" name="Int. J. Syst. Evol. Microbiol.">
        <title>The Global Catalogue of Microorganisms (GCM) 10K type strain sequencing project: providing services to taxonomists for standard genome sequencing and annotation.</title>
        <authorList>
            <consortium name="The Broad Institute Genomics Platform"/>
            <consortium name="The Broad Institute Genome Sequencing Center for Infectious Disease"/>
            <person name="Wu L."/>
            <person name="Ma J."/>
        </authorList>
    </citation>
    <scope>NUCLEOTIDE SEQUENCE [LARGE SCALE GENOMIC DNA]</scope>
    <source>
        <strain evidence="3 4">JCM 16009</strain>
    </source>
</reference>
<name>A0ABN2NAY4_9PSEU</name>
<dbReference type="EMBL" id="BAAAQK010000018">
    <property type="protein sequence ID" value="GAA1861124.1"/>
    <property type="molecule type" value="Genomic_DNA"/>
</dbReference>
<feature type="compositionally biased region" description="Basic residues" evidence="1">
    <location>
        <begin position="288"/>
        <end position="298"/>
    </location>
</feature>
<keyword evidence="4" id="KW-1185">Reference proteome</keyword>
<comment type="caution">
    <text evidence="3">The sequence shown here is derived from an EMBL/GenBank/DDBJ whole genome shotgun (WGS) entry which is preliminary data.</text>
</comment>
<dbReference type="Gene3D" id="3.60.10.10">
    <property type="entry name" value="Endonuclease/exonuclease/phosphatase"/>
    <property type="match status" value="1"/>
</dbReference>
<dbReference type="InterPro" id="IPR005135">
    <property type="entry name" value="Endo/exonuclease/phosphatase"/>
</dbReference>
<evidence type="ECO:0000256" key="1">
    <source>
        <dbReference type="SAM" id="MobiDB-lite"/>
    </source>
</evidence>
<protein>
    <recommendedName>
        <fullName evidence="2">Endonuclease/exonuclease/phosphatase domain-containing protein</fullName>
    </recommendedName>
</protein>
<sequence>MAAAAWRPHAALAAAVLAAPLVAGRRTRRAGLVTVGLAASALVPAVRRTVGRPVPGPAGLTVLSANVLAGRADTGALAALIARERPDLVVLPEAGHDFAAKLVPLLDGYRYWSSTPVGQPDGPSVVLLAADPEVAATPLAGVRGLRATGGPLAGRALYAVHPEAPMGARLTGRWLAEMAHLRRWGAEGSLIAGDLNATLDHRELRTGLRDAGALAGRGLVGTFPARLPRALGIPIDHVLVPRGTAVTRYEIVDLPGTDHRAVLAGLRVPVTDRGRRHPPAGPVEGAPIRRRRPERPSR</sequence>
<proteinExistence type="predicted"/>
<dbReference type="InterPro" id="IPR036691">
    <property type="entry name" value="Endo/exonu/phosph_ase_sf"/>
</dbReference>
<accession>A0ABN2NAY4</accession>
<gene>
    <name evidence="3" type="ORF">GCM10009836_46580</name>
</gene>
<organism evidence="3 4">
    <name type="scientific">Pseudonocardia ailaonensis</name>
    <dbReference type="NCBI Taxonomy" id="367279"/>
    <lineage>
        <taxon>Bacteria</taxon>
        <taxon>Bacillati</taxon>
        <taxon>Actinomycetota</taxon>
        <taxon>Actinomycetes</taxon>
        <taxon>Pseudonocardiales</taxon>
        <taxon>Pseudonocardiaceae</taxon>
        <taxon>Pseudonocardia</taxon>
    </lineage>
</organism>
<dbReference type="SUPFAM" id="SSF56219">
    <property type="entry name" value="DNase I-like"/>
    <property type="match status" value="1"/>
</dbReference>